<comment type="caution">
    <text evidence="2">The sequence shown here is derived from an EMBL/GenBank/DDBJ whole genome shotgun (WGS) entry which is preliminary data.</text>
</comment>
<evidence type="ECO:0000313" key="2">
    <source>
        <dbReference type="EMBL" id="OIQ70331.1"/>
    </source>
</evidence>
<name>A0A1J5PYI3_9ZZZZ</name>
<protein>
    <submittedName>
        <fullName evidence="2">Outer membrane usher protein HtrE</fullName>
    </submittedName>
</protein>
<dbReference type="EMBL" id="MLJW01004257">
    <property type="protein sequence ID" value="OIQ70331.1"/>
    <property type="molecule type" value="Genomic_DNA"/>
</dbReference>
<dbReference type="Pfam" id="PF13953">
    <property type="entry name" value="PapC_C"/>
    <property type="match status" value="1"/>
</dbReference>
<dbReference type="InterPro" id="IPR042186">
    <property type="entry name" value="FimD_plug_dom"/>
</dbReference>
<dbReference type="InterPro" id="IPR025949">
    <property type="entry name" value="PapC-like_C"/>
</dbReference>
<dbReference type="PANTHER" id="PTHR30451:SF5">
    <property type="entry name" value="SLR0019 PROTEIN"/>
    <property type="match status" value="1"/>
</dbReference>
<dbReference type="Gene3D" id="2.60.40.2070">
    <property type="match status" value="1"/>
</dbReference>
<organism evidence="2">
    <name type="scientific">mine drainage metagenome</name>
    <dbReference type="NCBI Taxonomy" id="410659"/>
    <lineage>
        <taxon>unclassified sequences</taxon>
        <taxon>metagenomes</taxon>
        <taxon>ecological metagenomes</taxon>
    </lineage>
</organism>
<sequence length="286" mass="30119">MGSSSGYALGVVLSVPFGPQVSSISTVTNRSGLLEGYTSASHGLTSEIGTGWRVQAGSTNQASNTEAGWYYQGSKGLLSADVSATPAQNTLRLGAQGSLVFADRQFFAARRIDDSFAVVKVAGYGGVGVGFQGSTLTRTDSNGTALLTRLMPYQSNSIRLDPTELPISAELDTIEEIAVPATRSAVKIVFPVRSGRGALLRIVLENGDMAPAGAQLHVVGDSEDFFVARRGEAFVTGLKDHNTLELKSGTLQCHFTLTLPPGKLEDIARIGPLTCIPTQPQNPHQP</sequence>
<dbReference type="Pfam" id="PF00577">
    <property type="entry name" value="Usher"/>
    <property type="match status" value="1"/>
</dbReference>
<dbReference type="Gene3D" id="2.60.40.2610">
    <property type="entry name" value="Outer membrane usher protein FimD, plug domain"/>
    <property type="match status" value="1"/>
</dbReference>
<dbReference type="GO" id="GO:0009279">
    <property type="term" value="C:cell outer membrane"/>
    <property type="evidence" value="ECO:0007669"/>
    <property type="project" value="TreeGrafter"/>
</dbReference>
<feature type="domain" description="PapC-like C-terminal" evidence="1">
    <location>
        <begin position="199"/>
        <end position="261"/>
    </location>
</feature>
<proteinExistence type="predicted"/>
<dbReference type="PANTHER" id="PTHR30451">
    <property type="entry name" value="OUTER MEMBRANE USHER PROTEIN"/>
    <property type="match status" value="1"/>
</dbReference>
<dbReference type="AlphaFoldDB" id="A0A1J5PYI3"/>
<accession>A0A1J5PYI3</accession>
<dbReference type="InterPro" id="IPR000015">
    <property type="entry name" value="Fimb_usher"/>
</dbReference>
<evidence type="ECO:0000259" key="1">
    <source>
        <dbReference type="Pfam" id="PF13953"/>
    </source>
</evidence>
<reference evidence="2" key="1">
    <citation type="submission" date="2016-10" db="EMBL/GenBank/DDBJ databases">
        <title>Sequence of Gallionella enrichment culture.</title>
        <authorList>
            <person name="Poehlein A."/>
            <person name="Muehling M."/>
            <person name="Daniel R."/>
        </authorList>
    </citation>
    <scope>NUCLEOTIDE SEQUENCE</scope>
</reference>
<dbReference type="GO" id="GO:0015473">
    <property type="term" value="F:fimbrial usher porin activity"/>
    <property type="evidence" value="ECO:0007669"/>
    <property type="project" value="InterPro"/>
</dbReference>
<dbReference type="GO" id="GO:0009297">
    <property type="term" value="P:pilus assembly"/>
    <property type="evidence" value="ECO:0007669"/>
    <property type="project" value="InterPro"/>
</dbReference>
<gene>
    <name evidence="2" type="primary">htrE</name>
    <name evidence="2" type="ORF">GALL_480580</name>
</gene>
<dbReference type="InterPro" id="IPR043142">
    <property type="entry name" value="PapC-like_C_sf"/>
</dbReference>